<reference evidence="2" key="2">
    <citation type="submission" date="2020-11" db="EMBL/GenBank/DDBJ databases">
        <authorList>
            <person name="McCartney M.A."/>
            <person name="Auch B."/>
            <person name="Kono T."/>
            <person name="Mallez S."/>
            <person name="Becker A."/>
            <person name="Gohl D.M."/>
            <person name="Silverstein K.A.T."/>
            <person name="Koren S."/>
            <person name="Bechman K.B."/>
            <person name="Herman A."/>
            <person name="Abrahante J.E."/>
            <person name="Garbe J."/>
        </authorList>
    </citation>
    <scope>NUCLEOTIDE SEQUENCE</scope>
    <source>
        <strain evidence="2">Duluth1</strain>
        <tissue evidence="2">Whole animal</tissue>
    </source>
</reference>
<evidence type="ECO:0000313" key="2">
    <source>
        <dbReference type="EMBL" id="KAH3864284.1"/>
    </source>
</evidence>
<evidence type="ECO:0000313" key="3">
    <source>
        <dbReference type="Proteomes" id="UP000828390"/>
    </source>
</evidence>
<keyword evidence="1" id="KW-0812">Transmembrane</keyword>
<gene>
    <name evidence="2" type="ORF">DPMN_027300</name>
</gene>
<keyword evidence="1" id="KW-0472">Membrane</keyword>
<keyword evidence="1" id="KW-1133">Transmembrane helix</keyword>
<proteinExistence type="predicted"/>
<feature type="transmembrane region" description="Helical" evidence="1">
    <location>
        <begin position="20"/>
        <end position="41"/>
    </location>
</feature>
<dbReference type="EMBL" id="JAIWYP010000002">
    <property type="protein sequence ID" value="KAH3864284.1"/>
    <property type="molecule type" value="Genomic_DNA"/>
</dbReference>
<organism evidence="2 3">
    <name type="scientific">Dreissena polymorpha</name>
    <name type="common">Zebra mussel</name>
    <name type="synonym">Mytilus polymorpha</name>
    <dbReference type="NCBI Taxonomy" id="45954"/>
    <lineage>
        <taxon>Eukaryota</taxon>
        <taxon>Metazoa</taxon>
        <taxon>Spiralia</taxon>
        <taxon>Lophotrochozoa</taxon>
        <taxon>Mollusca</taxon>
        <taxon>Bivalvia</taxon>
        <taxon>Autobranchia</taxon>
        <taxon>Heteroconchia</taxon>
        <taxon>Euheterodonta</taxon>
        <taxon>Imparidentia</taxon>
        <taxon>Neoheterodontei</taxon>
        <taxon>Myida</taxon>
        <taxon>Dreissenoidea</taxon>
        <taxon>Dreissenidae</taxon>
        <taxon>Dreissena</taxon>
    </lineage>
</organism>
<name>A0A9D4RDH9_DREPO</name>
<comment type="caution">
    <text evidence="2">The sequence shown here is derived from an EMBL/GenBank/DDBJ whole genome shotgun (WGS) entry which is preliminary data.</text>
</comment>
<evidence type="ECO:0000256" key="1">
    <source>
        <dbReference type="SAM" id="Phobius"/>
    </source>
</evidence>
<sequence length="55" mass="6287">MHNTSMAICKLGCRQDDRPFCVTTGYIAIGVIGGMFLLVVLSDFPRLIHDFRFYF</sequence>
<accession>A0A9D4RDH9</accession>
<dbReference type="AlphaFoldDB" id="A0A9D4RDH9"/>
<protein>
    <submittedName>
        <fullName evidence="2">Uncharacterized protein</fullName>
    </submittedName>
</protein>
<keyword evidence="3" id="KW-1185">Reference proteome</keyword>
<reference evidence="2" key="1">
    <citation type="journal article" date="2019" name="bioRxiv">
        <title>The Genome of the Zebra Mussel, Dreissena polymorpha: A Resource for Invasive Species Research.</title>
        <authorList>
            <person name="McCartney M.A."/>
            <person name="Auch B."/>
            <person name="Kono T."/>
            <person name="Mallez S."/>
            <person name="Zhang Y."/>
            <person name="Obille A."/>
            <person name="Becker A."/>
            <person name="Abrahante J.E."/>
            <person name="Garbe J."/>
            <person name="Badalamenti J.P."/>
            <person name="Herman A."/>
            <person name="Mangelson H."/>
            <person name="Liachko I."/>
            <person name="Sullivan S."/>
            <person name="Sone E.D."/>
            <person name="Koren S."/>
            <person name="Silverstein K.A.T."/>
            <person name="Beckman K.B."/>
            <person name="Gohl D.M."/>
        </authorList>
    </citation>
    <scope>NUCLEOTIDE SEQUENCE</scope>
    <source>
        <strain evidence="2">Duluth1</strain>
        <tissue evidence="2">Whole animal</tissue>
    </source>
</reference>
<dbReference type="Proteomes" id="UP000828390">
    <property type="component" value="Unassembled WGS sequence"/>
</dbReference>